<evidence type="ECO:0000313" key="3">
    <source>
        <dbReference type="Proteomes" id="UP000256964"/>
    </source>
</evidence>
<feature type="compositionally biased region" description="Polar residues" evidence="1">
    <location>
        <begin position="149"/>
        <end position="160"/>
    </location>
</feature>
<accession>A0A371CL88</accession>
<gene>
    <name evidence="2" type="ORF">OH76DRAFT_1475967</name>
</gene>
<evidence type="ECO:0000256" key="1">
    <source>
        <dbReference type="SAM" id="MobiDB-lite"/>
    </source>
</evidence>
<sequence>MPVQPLSALATAWHYIMRFLGFPAHDPIRLRTILDLQGDDPDPKRDADFDLDSCMRSCEAAFARGNFDPVLRRCRLKKIQMMKSPRSDDVLECVSVLMTVVAADRGSWSFWPQPVGALKLECFVDPKSNPEDETHGDGVVAGDSISTAQEQTPSANPFDQPSTSASKPASAPPDAVAAAPSAFRHHVLVYNHDPGVDYAKEYLIFTYTFRPWHRPRELARLAAVVATLRDYGPPWPETEPNGVQTRCYWFAALVFRNLVGIAANTLRSKSDVKLPSRLEAGTTL</sequence>
<feature type="compositionally biased region" description="Low complexity" evidence="1">
    <location>
        <begin position="161"/>
        <end position="175"/>
    </location>
</feature>
<proteinExistence type="predicted"/>
<reference evidence="2 3" key="1">
    <citation type="journal article" date="2018" name="Biotechnol. Biofuels">
        <title>Integrative visual omics of the white-rot fungus Polyporus brumalis exposes the biotechnological potential of its oxidative enzymes for delignifying raw plant biomass.</title>
        <authorList>
            <person name="Miyauchi S."/>
            <person name="Rancon A."/>
            <person name="Drula E."/>
            <person name="Hage H."/>
            <person name="Chaduli D."/>
            <person name="Favel A."/>
            <person name="Grisel S."/>
            <person name="Henrissat B."/>
            <person name="Herpoel-Gimbert I."/>
            <person name="Ruiz-Duenas F.J."/>
            <person name="Chevret D."/>
            <person name="Hainaut M."/>
            <person name="Lin J."/>
            <person name="Wang M."/>
            <person name="Pangilinan J."/>
            <person name="Lipzen A."/>
            <person name="Lesage-Meessen L."/>
            <person name="Navarro D."/>
            <person name="Riley R."/>
            <person name="Grigoriev I.V."/>
            <person name="Zhou S."/>
            <person name="Raouche S."/>
            <person name="Rosso M.N."/>
        </authorList>
    </citation>
    <scope>NUCLEOTIDE SEQUENCE [LARGE SCALE GENOMIC DNA]</scope>
    <source>
        <strain evidence="2 3">BRFM 1820</strain>
    </source>
</reference>
<evidence type="ECO:0000313" key="2">
    <source>
        <dbReference type="EMBL" id="RDX41043.1"/>
    </source>
</evidence>
<dbReference type="AlphaFoldDB" id="A0A371CL88"/>
<protein>
    <submittedName>
        <fullName evidence="2">Uncharacterized protein</fullName>
    </submittedName>
</protein>
<keyword evidence="3" id="KW-1185">Reference proteome</keyword>
<dbReference type="EMBL" id="KZ857526">
    <property type="protein sequence ID" value="RDX41043.1"/>
    <property type="molecule type" value="Genomic_DNA"/>
</dbReference>
<name>A0A371CL88_9APHY</name>
<feature type="region of interest" description="Disordered" evidence="1">
    <location>
        <begin position="149"/>
        <end position="175"/>
    </location>
</feature>
<dbReference type="Proteomes" id="UP000256964">
    <property type="component" value="Unassembled WGS sequence"/>
</dbReference>
<organism evidence="2 3">
    <name type="scientific">Lentinus brumalis</name>
    <dbReference type="NCBI Taxonomy" id="2498619"/>
    <lineage>
        <taxon>Eukaryota</taxon>
        <taxon>Fungi</taxon>
        <taxon>Dikarya</taxon>
        <taxon>Basidiomycota</taxon>
        <taxon>Agaricomycotina</taxon>
        <taxon>Agaricomycetes</taxon>
        <taxon>Polyporales</taxon>
        <taxon>Polyporaceae</taxon>
        <taxon>Lentinus</taxon>
    </lineage>
</organism>